<gene>
    <name evidence="1" type="ORF">F0562_017757</name>
</gene>
<dbReference type="Proteomes" id="UP000325577">
    <property type="component" value="Linkage Group LG8"/>
</dbReference>
<sequence>MGCVGCGFVAQNYCVGVTILGDSSGVDRDIAIQVGDMSDLWLELRNLMKLEQANRSSRAAVQRWSKIFQVGLRADVPDTTYDKLLLYQNFLFASLP</sequence>
<dbReference type="AlphaFoldDB" id="A0A5J4ZHU3"/>
<keyword evidence="2" id="KW-1185">Reference proteome</keyword>
<name>A0A5J4ZHU3_9ASTE</name>
<accession>A0A5J4ZHU3</accession>
<evidence type="ECO:0000313" key="2">
    <source>
        <dbReference type="Proteomes" id="UP000325577"/>
    </source>
</evidence>
<evidence type="ECO:0000313" key="1">
    <source>
        <dbReference type="EMBL" id="KAA8517464.1"/>
    </source>
</evidence>
<reference evidence="1 2" key="1">
    <citation type="submission" date="2019-09" db="EMBL/GenBank/DDBJ databases">
        <title>A chromosome-level genome assembly of the Chinese tupelo Nyssa sinensis.</title>
        <authorList>
            <person name="Yang X."/>
            <person name="Kang M."/>
            <person name="Yang Y."/>
            <person name="Xiong H."/>
            <person name="Wang M."/>
            <person name="Zhang Z."/>
            <person name="Wang Z."/>
            <person name="Wu H."/>
            <person name="Ma T."/>
            <person name="Liu J."/>
            <person name="Xi Z."/>
        </authorList>
    </citation>
    <scope>NUCLEOTIDE SEQUENCE [LARGE SCALE GENOMIC DNA]</scope>
    <source>
        <strain evidence="1">J267</strain>
        <tissue evidence="1">Leaf</tissue>
    </source>
</reference>
<dbReference type="EMBL" id="CM018051">
    <property type="protein sequence ID" value="KAA8517464.1"/>
    <property type="molecule type" value="Genomic_DNA"/>
</dbReference>
<protein>
    <submittedName>
        <fullName evidence="1">Uncharacterized protein</fullName>
    </submittedName>
</protein>
<proteinExistence type="predicted"/>
<organism evidence="1 2">
    <name type="scientific">Nyssa sinensis</name>
    <dbReference type="NCBI Taxonomy" id="561372"/>
    <lineage>
        <taxon>Eukaryota</taxon>
        <taxon>Viridiplantae</taxon>
        <taxon>Streptophyta</taxon>
        <taxon>Embryophyta</taxon>
        <taxon>Tracheophyta</taxon>
        <taxon>Spermatophyta</taxon>
        <taxon>Magnoliopsida</taxon>
        <taxon>eudicotyledons</taxon>
        <taxon>Gunneridae</taxon>
        <taxon>Pentapetalae</taxon>
        <taxon>asterids</taxon>
        <taxon>Cornales</taxon>
        <taxon>Nyssaceae</taxon>
        <taxon>Nyssa</taxon>
    </lineage>
</organism>